<reference evidence="1" key="1">
    <citation type="submission" date="2022-07" db="EMBL/GenBank/DDBJ databases">
        <title>Genome Sequence of Leucocoprinus birnbaumii.</title>
        <authorList>
            <person name="Buettner E."/>
        </authorList>
    </citation>
    <scope>NUCLEOTIDE SEQUENCE</scope>
    <source>
        <strain evidence="1">VT141</strain>
    </source>
</reference>
<accession>A0AAD5YTF4</accession>
<name>A0AAD5YTF4_9AGAR</name>
<keyword evidence="2" id="KW-1185">Reference proteome</keyword>
<evidence type="ECO:0000313" key="2">
    <source>
        <dbReference type="Proteomes" id="UP001213000"/>
    </source>
</evidence>
<proteinExistence type="predicted"/>
<gene>
    <name evidence="1" type="ORF">NP233_g8756</name>
</gene>
<comment type="caution">
    <text evidence="1">The sequence shown here is derived from an EMBL/GenBank/DDBJ whole genome shotgun (WGS) entry which is preliminary data.</text>
</comment>
<sequence>MASRPTHFLPYKLDMRIPPTASANLGLSPTPQGTHNVGKVNYAVLGSAIPDVDMNNPDRSEGKSEQLDPALVDLVHAFQPYRAQLCIVVGGPRTGNLALGPPLVMSDTFKALEITAISTVIAHQIAGQLTQRIDQHINNRVDQRLQSVVTDSRSDDPPAIDKPLNNAGSLDIPILLSQHSGKELPVVPIQETQSLTQVPPAYDVSTLPSPFGLFQGSDMGITTFSSISRISETKSEWTKGDLNREIKQYLEEKSLWHGKSPERYPKSPSPAILHEYENQGVRRVNPDVSKPKVNWSCTFSSTQSQWNSDLLLQFAKELHGLLHARKESGFLDLSNDEITVHNLCQILDDRLRKARIKYLKYTSLNPPQRTASPDADNGPRKPEVALKVEKVEDPAEILRCMQVQDRKKAIFQFRMGIVDKKYERNPECWLGIQRILANLGEAGMSEDETDTEGSTDAKSKVVKRLQILWRDIEITRFMDYVDANGDPKELGYIRQLSTKTKKLSAEDGIKNIPKGLPKNYYNSKWLRKQTPDLKQELRVNPSEVLPEVDGTD</sequence>
<dbReference type="AlphaFoldDB" id="A0AAD5YTF4"/>
<protein>
    <submittedName>
        <fullName evidence="1">Uncharacterized protein</fullName>
    </submittedName>
</protein>
<dbReference type="EMBL" id="JANIEX010000729">
    <property type="protein sequence ID" value="KAJ3563724.1"/>
    <property type="molecule type" value="Genomic_DNA"/>
</dbReference>
<dbReference type="Proteomes" id="UP001213000">
    <property type="component" value="Unassembled WGS sequence"/>
</dbReference>
<organism evidence="1 2">
    <name type="scientific">Leucocoprinus birnbaumii</name>
    <dbReference type="NCBI Taxonomy" id="56174"/>
    <lineage>
        <taxon>Eukaryota</taxon>
        <taxon>Fungi</taxon>
        <taxon>Dikarya</taxon>
        <taxon>Basidiomycota</taxon>
        <taxon>Agaricomycotina</taxon>
        <taxon>Agaricomycetes</taxon>
        <taxon>Agaricomycetidae</taxon>
        <taxon>Agaricales</taxon>
        <taxon>Agaricineae</taxon>
        <taxon>Agaricaceae</taxon>
        <taxon>Leucocoprinus</taxon>
    </lineage>
</organism>
<evidence type="ECO:0000313" key="1">
    <source>
        <dbReference type="EMBL" id="KAJ3563724.1"/>
    </source>
</evidence>